<feature type="compositionally biased region" description="Polar residues" evidence="1">
    <location>
        <begin position="1"/>
        <end position="21"/>
    </location>
</feature>
<sequence length="491" mass="53409">MASSLNNTSMTMSAVTSSQNTLPPPPAGSQKNAEKRPNPTFSKPPSSSAMNSSIPSTSDVFALILQMKDRMQRQDETNDRILREIGDLKRQKIAAEDHSPLMPKSLSFDTPMITSQPSGVPDVQIMGESRGLHLGSAAMTQASGSHFQPAGSYPQHMGSFMNSGAYPGAQQFQGPYFVPGSSQGQGSSFVPGSSQVQGSFFVPGSSQVQGSSFVPGSSQIPGSFQMPGSLKSLQTGSLDVHQGDFIPMQTIASTGPSIIPESQQYGFTPNVPNLNPMGGNTLNNYPTTNHGFVQDTGINHAMARELQKLKDMISSVPGVVKPIPEIADGSHKVSRFAPPICDAEVPKRFHIPTMKLYDGTTDPEEHIAQYRERMEINPIPEKLKEACLCKGFGSTLTGSALKWLLSLPPYSITSFANLVNLFNNQFSCSRKFERLTSDLYRVTQSHNESLRDYITKFSKESLDIPNLDMATAVEASKWDCLRIHYSMMILL</sequence>
<dbReference type="Pfam" id="PF03732">
    <property type="entry name" value="Retrotrans_gag"/>
    <property type="match status" value="1"/>
</dbReference>
<dbReference type="PANTHER" id="PTHR33223:SF9">
    <property type="entry name" value="RETROTRANSPOSON GAG DOMAIN-CONTAINING PROTEIN"/>
    <property type="match status" value="1"/>
</dbReference>
<dbReference type="AlphaFoldDB" id="A0A9K3J800"/>
<feature type="domain" description="Retrotransposon gag" evidence="2">
    <location>
        <begin position="394"/>
        <end position="469"/>
    </location>
</feature>
<evidence type="ECO:0000313" key="3">
    <source>
        <dbReference type="EMBL" id="KAF5810461.1"/>
    </source>
</evidence>
<reference evidence="3" key="2">
    <citation type="submission" date="2020-06" db="EMBL/GenBank/DDBJ databases">
        <title>Helianthus annuus Genome sequencing and assembly Release 2.</title>
        <authorList>
            <person name="Gouzy J."/>
            <person name="Langlade N."/>
            <person name="Munos S."/>
        </authorList>
    </citation>
    <scope>NUCLEOTIDE SEQUENCE</scope>
    <source>
        <tissue evidence="3">Leaves</tissue>
    </source>
</reference>
<reference evidence="3" key="1">
    <citation type="journal article" date="2017" name="Nature">
        <title>The sunflower genome provides insights into oil metabolism, flowering and Asterid evolution.</title>
        <authorList>
            <person name="Badouin H."/>
            <person name="Gouzy J."/>
            <person name="Grassa C.J."/>
            <person name="Murat F."/>
            <person name="Staton S.E."/>
            <person name="Cottret L."/>
            <person name="Lelandais-Briere C."/>
            <person name="Owens G.L."/>
            <person name="Carrere S."/>
            <person name="Mayjonade B."/>
            <person name="Legrand L."/>
            <person name="Gill N."/>
            <person name="Kane N.C."/>
            <person name="Bowers J.E."/>
            <person name="Hubner S."/>
            <person name="Bellec A."/>
            <person name="Berard A."/>
            <person name="Berges H."/>
            <person name="Blanchet N."/>
            <person name="Boniface M.C."/>
            <person name="Brunel D."/>
            <person name="Catrice O."/>
            <person name="Chaidir N."/>
            <person name="Claudel C."/>
            <person name="Donnadieu C."/>
            <person name="Faraut T."/>
            <person name="Fievet G."/>
            <person name="Helmstetter N."/>
            <person name="King M."/>
            <person name="Knapp S.J."/>
            <person name="Lai Z."/>
            <person name="Le Paslier M.C."/>
            <person name="Lippi Y."/>
            <person name="Lorenzon L."/>
            <person name="Mandel J.R."/>
            <person name="Marage G."/>
            <person name="Marchand G."/>
            <person name="Marquand E."/>
            <person name="Bret-Mestries E."/>
            <person name="Morien E."/>
            <person name="Nambeesan S."/>
            <person name="Nguyen T."/>
            <person name="Pegot-Espagnet P."/>
            <person name="Pouilly N."/>
            <person name="Raftis F."/>
            <person name="Sallet E."/>
            <person name="Schiex T."/>
            <person name="Thomas J."/>
            <person name="Vandecasteele C."/>
            <person name="Vares D."/>
            <person name="Vear F."/>
            <person name="Vautrin S."/>
            <person name="Crespi M."/>
            <person name="Mangin B."/>
            <person name="Burke J.M."/>
            <person name="Salse J."/>
            <person name="Munos S."/>
            <person name="Vincourt P."/>
            <person name="Rieseberg L.H."/>
            <person name="Langlade N.B."/>
        </authorList>
    </citation>
    <scope>NUCLEOTIDE SEQUENCE</scope>
    <source>
        <tissue evidence="3">Leaves</tissue>
    </source>
</reference>
<evidence type="ECO:0000259" key="2">
    <source>
        <dbReference type="Pfam" id="PF03732"/>
    </source>
</evidence>
<dbReference type="EMBL" id="MNCJ02000319">
    <property type="protein sequence ID" value="KAF5810461.1"/>
    <property type="molecule type" value="Genomic_DNA"/>
</dbReference>
<dbReference type="Proteomes" id="UP000215914">
    <property type="component" value="Unassembled WGS sequence"/>
</dbReference>
<proteinExistence type="predicted"/>
<organism evidence="3 4">
    <name type="scientific">Helianthus annuus</name>
    <name type="common">Common sunflower</name>
    <dbReference type="NCBI Taxonomy" id="4232"/>
    <lineage>
        <taxon>Eukaryota</taxon>
        <taxon>Viridiplantae</taxon>
        <taxon>Streptophyta</taxon>
        <taxon>Embryophyta</taxon>
        <taxon>Tracheophyta</taxon>
        <taxon>Spermatophyta</taxon>
        <taxon>Magnoliopsida</taxon>
        <taxon>eudicotyledons</taxon>
        <taxon>Gunneridae</taxon>
        <taxon>Pentapetalae</taxon>
        <taxon>asterids</taxon>
        <taxon>campanulids</taxon>
        <taxon>Asterales</taxon>
        <taxon>Asteraceae</taxon>
        <taxon>Asteroideae</taxon>
        <taxon>Heliantheae alliance</taxon>
        <taxon>Heliantheae</taxon>
        <taxon>Helianthus</taxon>
    </lineage>
</organism>
<gene>
    <name evidence="3" type="ORF">HanXRQr2_Chr04g0169681</name>
</gene>
<dbReference type="Gramene" id="mRNA:HanXRQr2_Chr04g0169681">
    <property type="protein sequence ID" value="CDS:HanXRQr2_Chr04g0169681.1"/>
    <property type="gene ID" value="HanXRQr2_Chr04g0169681"/>
</dbReference>
<feature type="region of interest" description="Disordered" evidence="1">
    <location>
        <begin position="1"/>
        <end position="54"/>
    </location>
</feature>
<feature type="compositionally biased region" description="Low complexity" evidence="1">
    <location>
        <begin position="43"/>
        <end position="54"/>
    </location>
</feature>
<dbReference type="PANTHER" id="PTHR33223">
    <property type="entry name" value="CCHC-TYPE DOMAIN-CONTAINING PROTEIN"/>
    <property type="match status" value="1"/>
</dbReference>
<evidence type="ECO:0000313" key="4">
    <source>
        <dbReference type="Proteomes" id="UP000215914"/>
    </source>
</evidence>
<evidence type="ECO:0000256" key="1">
    <source>
        <dbReference type="SAM" id="MobiDB-lite"/>
    </source>
</evidence>
<keyword evidence="4" id="KW-1185">Reference proteome</keyword>
<name>A0A9K3J800_HELAN</name>
<accession>A0A9K3J800</accession>
<dbReference type="InterPro" id="IPR005162">
    <property type="entry name" value="Retrotrans_gag_dom"/>
</dbReference>
<protein>
    <submittedName>
        <fullName evidence="3">Retrotransposon gag domain-containing protein</fullName>
    </submittedName>
</protein>
<comment type="caution">
    <text evidence="3">The sequence shown here is derived from an EMBL/GenBank/DDBJ whole genome shotgun (WGS) entry which is preliminary data.</text>
</comment>